<proteinExistence type="predicted"/>
<name>E1T8M4_BURSG</name>
<protein>
    <recommendedName>
        <fullName evidence="2">Phasin family protein</fullName>
    </recommendedName>
</protein>
<dbReference type="OrthoDB" id="9088547at2"/>
<gene>
    <name evidence="1" type="ordered locus">BC1003_1737</name>
</gene>
<dbReference type="AlphaFoldDB" id="E1T8M4"/>
<sequence>MAIEFDTPLDLYRANVGLALRMIGLGHDVRQQACDLEMQRIKRDLAALNATREATIRARDWSELASSYQAALRDYMATTINVWQQALVSAARQQSAYSDGMRDALAQWQSAWTNNWRKSTGFDPVCTPLKDWFQRFEQLLAGMPDGRSAAARYAATDVPSVGANGRASQGEHHGG</sequence>
<reference evidence="1" key="1">
    <citation type="submission" date="2010-09" db="EMBL/GenBank/DDBJ databases">
        <title>Complete sequence of chromosome1 of Burkholderia sp. CCGE1003.</title>
        <authorList>
            <consortium name="US DOE Joint Genome Institute"/>
            <person name="Lucas S."/>
            <person name="Copeland A."/>
            <person name="Lapidus A."/>
            <person name="Cheng J.-F."/>
            <person name="Bruce D."/>
            <person name="Goodwin L."/>
            <person name="Pitluck S."/>
            <person name="Daligault H."/>
            <person name="Davenport K."/>
            <person name="Detter J.C."/>
            <person name="Han C."/>
            <person name="Tapia R."/>
            <person name="Land M."/>
            <person name="Hauser L."/>
            <person name="Jeffries C."/>
            <person name="Kyrpides N."/>
            <person name="Ivanova N."/>
            <person name="Ovchinnikova G."/>
            <person name="Martinez-Romero E."/>
            <person name="Rogel M.A."/>
            <person name="Auchtung J."/>
            <person name="Tiedje J.M."/>
            <person name="Woyke T."/>
        </authorList>
    </citation>
    <scope>NUCLEOTIDE SEQUENCE</scope>
    <source>
        <strain evidence="1">CCGE1003</strain>
    </source>
</reference>
<dbReference type="HOGENOM" id="CLU_1529810_0_0_4"/>
<dbReference type="KEGG" id="bgf:BC1003_1737"/>
<dbReference type="STRING" id="640512.BC1003_1737"/>
<evidence type="ECO:0008006" key="2">
    <source>
        <dbReference type="Google" id="ProtNLM"/>
    </source>
</evidence>
<organism evidence="1">
    <name type="scientific">Burkholderia sp. (strain CCGE1003)</name>
    <dbReference type="NCBI Taxonomy" id="640512"/>
    <lineage>
        <taxon>Bacteria</taxon>
        <taxon>Pseudomonadati</taxon>
        <taxon>Pseudomonadota</taxon>
        <taxon>Betaproteobacteria</taxon>
        <taxon>Burkholderiales</taxon>
        <taxon>Burkholderiaceae</taxon>
        <taxon>Burkholderia</taxon>
    </lineage>
</organism>
<dbReference type="EMBL" id="CP002217">
    <property type="protein sequence ID" value="ADN57704.1"/>
    <property type="molecule type" value="Genomic_DNA"/>
</dbReference>
<accession>E1T8M4</accession>
<dbReference type="eggNOG" id="ENOG50316FE">
    <property type="taxonomic scope" value="Bacteria"/>
</dbReference>
<evidence type="ECO:0000313" key="1">
    <source>
        <dbReference type="EMBL" id="ADN57704.1"/>
    </source>
</evidence>